<keyword evidence="3" id="KW-1185">Reference proteome</keyword>
<keyword evidence="1" id="KW-1133">Transmembrane helix</keyword>
<name>A0A2S0NGH1_9HYPH</name>
<accession>A0A2S0NGH1</accession>
<evidence type="ECO:0000256" key="1">
    <source>
        <dbReference type="SAM" id="Phobius"/>
    </source>
</evidence>
<gene>
    <name evidence="2" type="ORF">C6569_19940</name>
</gene>
<sequence>MTRLTGRFGANEAGATAIEYSLIASGIAGAVILAVYALGDTVQNTLYAKITGAFQ</sequence>
<reference evidence="2 3" key="1">
    <citation type="submission" date="2018-03" db="EMBL/GenBank/DDBJ databases">
        <title>Genome sequencing of Phreatobacter sp.</title>
        <authorList>
            <person name="Kim S.-J."/>
            <person name="Heo J."/>
            <person name="Kwon S.-W."/>
        </authorList>
    </citation>
    <scope>NUCLEOTIDE SEQUENCE [LARGE SCALE GENOMIC DNA]</scope>
    <source>
        <strain evidence="2 3">S-12</strain>
    </source>
</reference>
<keyword evidence="1" id="KW-0472">Membrane</keyword>
<keyword evidence="1" id="KW-0812">Transmembrane</keyword>
<feature type="transmembrane region" description="Helical" evidence="1">
    <location>
        <begin position="20"/>
        <end position="39"/>
    </location>
</feature>
<dbReference type="EMBL" id="CP027668">
    <property type="protein sequence ID" value="AVO47136.1"/>
    <property type="molecule type" value="Genomic_DNA"/>
</dbReference>
<evidence type="ECO:0000313" key="3">
    <source>
        <dbReference type="Proteomes" id="UP000237889"/>
    </source>
</evidence>
<protein>
    <submittedName>
        <fullName evidence="2">Flp family type IVb pilin</fullName>
    </submittedName>
</protein>
<evidence type="ECO:0000313" key="2">
    <source>
        <dbReference type="EMBL" id="AVO47136.1"/>
    </source>
</evidence>
<dbReference type="AlphaFoldDB" id="A0A2S0NGH1"/>
<organism evidence="2 3">
    <name type="scientific">Phreatobacter cathodiphilus</name>
    <dbReference type="NCBI Taxonomy" id="1868589"/>
    <lineage>
        <taxon>Bacteria</taxon>
        <taxon>Pseudomonadati</taxon>
        <taxon>Pseudomonadota</taxon>
        <taxon>Alphaproteobacteria</taxon>
        <taxon>Hyphomicrobiales</taxon>
        <taxon>Phreatobacteraceae</taxon>
        <taxon>Phreatobacter</taxon>
    </lineage>
</organism>
<proteinExistence type="predicted"/>
<dbReference type="Proteomes" id="UP000237889">
    <property type="component" value="Chromosome"/>
</dbReference>
<dbReference type="OrthoDB" id="5325135at2"/>
<dbReference type="KEGG" id="phr:C6569_19940"/>
<dbReference type="InterPro" id="IPR007047">
    <property type="entry name" value="Flp_Fap"/>
</dbReference>
<dbReference type="Pfam" id="PF04964">
    <property type="entry name" value="Flp_Fap"/>
    <property type="match status" value="1"/>
</dbReference>